<proteinExistence type="predicted"/>
<sequence>MVRRTVFVAIAALTLMVTAACGSVFHSEGRRLFDRAAVDDGEARLGDAVMAFFVGPQNSEMYTVAGEKHEPGFVVLVAPDGSFRTVRTARMDMMRPVWSRDGLAFADEHTDFRLTETGMTRTASGKVTAQNLMFALPGGGTAGVYNVGDTDGGGYLNRVVITTEAGARGYDVQGDYFTGALCDDRVFGLTNIPGTHARQSSLGPNAQLLARLSPADGGEQVVGWRAHLGSGTPPGQVPCHDGIITFLSWDTDPDGTEHPRIVSWDTRTGDHRQHPLTFRDGTTLTLDDMGYAVQDWRNGRLEWYHADGRVFSTDPATGSTTTLFDTGRPTGAGRDTQTLTAFSGTALHTLSTTRDDDGTLTYTVFDRNGGHALRTVAVPIPHSSVGVSNLNLSYMAVRPS</sequence>
<gene>
    <name evidence="2" type="ORF">J2S41_003141</name>
</gene>
<feature type="signal peptide" evidence="1">
    <location>
        <begin position="1"/>
        <end position="19"/>
    </location>
</feature>
<protein>
    <submittedName>
        <fullName evidence="2">Uncharacterized protein</fullName>
    </submittedName>
</protein>
<feature type="chain" id="PRO_5042159453" evidence="1">
    <location>
        <begin position="20"/>
        <end position="400"/>
    </location>
</feature>
<comment type="caution">
    <text evidence="2">The sequence shown here is derived from an EMBL/GenBank/DDBJ whole genome shotgun (WGS) entry which is preliminary data.</text>
</comment>
<evidence type="ECO:0000256" key="1">
    <source>
        <dbReference type="SAM" id="SignalP"/>
    </source>
</evidence>
<dbReference type="RefSeq" id="WP_310368433.1">
    <property type="nucleotide sequence ID" value="NZ_JAVDYB010000001.1"/>
</dbReference>
<accession>A0AAE3YQ38</accession>
<dbReference type="EMBL" id="JAVDYB010000001">
    <property type="protein sequence ID" value="MDR7276363.1"/>
    <property type="molecule type" value="Genomic_DNA"/>
</dbReference>
<dbReference type="PROSITE" id="PS51257">
    <property type="entry name" value="PROKAR_LIPOPROTEIN"/>
    <property type="match status" value="1"/>
</dbReference>
<evidence type="ECO:0000313" key="3">
    <source>
        <dbReference type="Proteomes" id="UP001183643"/>
    </source>
</evidence>
<organism evidence="2 3">
    <name type="scientific">Catenuloplanes atrovinosus</name>
    <dbReference type="NCBI Taxonomy" id="137266"/>
    <lineage>
        <taxon>Bacteria</taxon>
        <taxon>Bacillati</taxon>
        <taxon>Actinomycetota</taxon>
        <taxon>Actinomycetes</taxon>
        <taxon>Micromonosporales</taxon>
        <taxon>Micromonosporaceae</taxon>
        <taxon>Catenuloplanes</taxon>
    </lineage>
</organism>
<evidence type="ECO:0000313" key="2">
    <source>
        <dbReference type="EMBL" id="MDR7276363.1"/>
    </source>
</evidence>
<name>A0AAE3YQ38_9ACTN</name>
<dbReference type="Proteomes" id="UP001183643">
    <property type="component" value="Unassembled WGS sequence"/>
</dbReference>
<dbReference type="AlphaFoldDB" id="A0AAE3YQ38"/>
<keyword evidence="3" id="KW-1185">Reference proteome</keyword>
<keyword evidence="1" id="KW-0732">Signal</keyword>
<reference evidence="2" key="1">
    <citation type="submission" date="2023-07" db="EMBL/GenBank/DDBJ databases">
        <title>Sequencing the genomes of 1000 actinobacteria strains.</title>
        <authorList>
            <person name="Klenk H.-P."/>
        </authorList>
    </citation>
    <scope>NUCLEOTIDE SEQUENCE</scope>
    <source>
        <strain evidence="2">DSM 44707</strain>
    </source>
</reference>